<dbReference type="CDD" id="cd07377">
    <property type="entry name" value="WHTH_GntR"/>
    <property type="match status" value="1"/>
</dbReference>
<comment type="similarity">
    <text evidence="1">In the C-terminal section; belongs to the class-I pyridoxal-phosphate-dependent aminotransferase family.</text>
</comment>
<evidence type="ECO:0000256" key="3">
    <source>
        <dbReference type="ARBA" id="ARBA00023015"/>
    </source>
</evidence>
<feature type="domain" description="HTH gntR-type" evidence="7">
    <location>
        <begin position="25"/>
        <end position="93"/>
    </location>
</feature>
<proteinExistence type="inferred from homology"/>
<keyword evidence="8" id="KW-0808">Transferase</keyword>
<feature type="region of interest" description="Disordered" evidence="6">
    <location>
        <begin position="84"/>
        <end position="105"/>
    </location>
</feature>
<evidence type="ECO:0000256" key="6">
    <source>
        <dbReference type="SAM" id="MobiDB-lite"/>
    </source>
</evidence>
<keyword evidence="9" id="KW-1185">Reference proteome</keyword>
<dbReference type="Gene3D" id="1.10.10.10">
    <property type="entry name" value="Winged helix-like DNA-binding domain superfamily/Winged helix DNA-binding domain"/>
    <property type="match status" value="1"/>
</dbReference>
<accession>A0A938YK16</accession>
<gene>
    <name evidence="8" type="ORF">JL107_13245</name>
</gene>
<reference evidence="8" key="1">
    <citation type="submission" date="2021-01" db="EMBL/GenBank/DDBJ databases">
        <title>KCTC 19127 draft genome.</title>
        <authorList>
            <person name="An D."/>
        </authorList>
    </citation>
    <scope>NUCLEOTIDE SEQUENCE</scope>
    <source>
        <strain evidence="8">KCTC 19127</strain>
    </source>
</reference>
<dbReference type="InterPro" id="IPR004839">
    <property type="entry name" value="Aminotransferase_I/II_large"/>
</dbReference>
<evidence type="ECO:0000313" key="9">
    <source>
        <dbReference type="Proteomes" id="UP000663801"/>
    </source>
</evidence>
<dbReference type="PRINTS" id="PR00035">
    <property type="entry name" value="HTHGNTR"/>
</dbReference>
<dbReference type="SMART" id="SM00345">
    <property type="entry name" value="HTH_GNTR"/>
    <property type="match status" value="1"/>
</dbReference>
<dbReference type="EMBL" id="JAERWL010000010">
    <property type="protein sequence ID" value="MBM9477412.1"/>
    <property type="molecule type" value="Genomic_DNA"/>
</dbReference>
<dbReference type="SUPFAM" id="SSF46785">
    <property type="entry name" value="Winged helix' DNA-binding domain"/>
    <property type="match status" value="1"/>
</dbReference>
<protein>
    <submittedName>
        <fullName evidence="8">PLP-dependent aminotransferase family protein</fullName>
    </submittedName>
</protein>
<keyword evidence="5" id="KW-0804">Transcription</keyword>
<dbReference type="InterPro" id="IPR015421">
    <property type="entry name" value="PyrdxlP-dep_Trfase_major"/>
</dbReference>
<keyword evidence="4" id="KW-0238">DNA-binding</keyword>
<evidence type="ECO:0000259" key="7">
    <source>
        <dbReference type="PROSITE" id="PS50949"/>
    </source>
</evidence>
<evidence type="ECO:0000256" key="4">
    <source>
        <dbReference type="ARBA" id="ARBA00023125"/>
    </source>
</evidence>
<dbReference type="Pfam" id="PF00155">
    <property type="entry name" value="Aminotran_1_2"/>
    <property type="match status" value="1"/>
</dbReference>
<keyword evidence="2" id="KW-0663">Pyridoxal phosphate</keyword>
<dbReference type="InterPro" id="IPR036388">
    <property type="entry name" value="WH-like_DNA-bd_sf"/>
</dbReference>
<dbReference type="GO" id="GO:0008483">
    <property type="term" value="F:transaminase activity"/>
    <property type="evidence" value="ECO:0007669"/>
    <property type="project" value="UniProtKB-KW"/>
</dbReference>
<dbReference type="RefSeq" id="WP_205257522.1">
    <property type="nucleotide sequence ID" value="NZ_BAAAPV010000003.1"/>
</dbReference>
<dbReference type="GO" id="GO:0003700">
    <property type="term" value="F:DNA-binding transcription factor activity"/>
    <property type="evidence" value="ECO:0007669"/>
    <property type="project" value="InterPro"/>
</dbReference>
<dbReference type="InterPro" id="IPR000524">
    <property type="entry name" value="Tscrpt_reg_HTH_GntR"/>
</dbReference>
<dbReference type="Proteomes" id="UP000663801">
    <property type="component" value="Unassembled WGS sequence"/>
</dbReference>
<dbReference type="PANTHER" id="PTHR46577">
    <property type="entry name" value="HTH-TYPE TRANSCRIPTIONAL REGULATORY PROTEIN GABR"/>
    <property type="match status" value="1"/>
</dbReference>
<dbReference type="CDD" id="cd00609">
    <property type="entry name" value="AAT_like"/>
    <property type="match status" value="1"/>
</dbReference>
<name>A0A938YK16_9ACTN</name>
<organism evidence="8 9">
    <name type="scientific">Nakamurella flavida</name>
    <dbReference type="NCBI Taxonomy" id="363630"/>
    <lineage>
        <taxon>Bacteria</taxon>
        <taxon>Bacillati</taxon>
        <taxon>Actinomycetota</taxon>
        <taxon>Actinomycetes</taxon>
        <taxon>Nakamurellales</taxon>
        <taxon>Nakamurellaceae</taxon>
        <taxon>Nakamurella</taxon>
    </lineage>
</organism>
<dbReference type="PANTHER" id="PTHR46577:SF1">
    <property type="entry name" value="HTH-TYPE TRANSCRIPTIONAL REGULATORY PROTEIN GABR"/>
    <property type="match status" value="1"/>
</dbReference>
<evidence type="ECO:0000256" key="5">
    <source>
        <dbReference type="ARBA" id="ARBA00023163"/>
    </source>
</evidence>
<keyword evidence="8" id="KW-0032">Aminotransferase</keyword>
<dbReference type="GO" id="GO:0030170">
    <property type="term" value="F:pyridoxal phosphate binding"/>
    <property type="evidence" value="ECO:0007669"/>
    <property type="project" value="InterPro"/>
</dbReference>
<dbReference type="InterPro" id="IPR051446">
    <property type="entry name" value="HTH_trans_reg/aminotransferase"/>
</dbReference>
<evidence type="ECO:0000256" key="2">
    <source>
        <dbReference type="ARBA" id="ARBA00022898"/>
    </source>
</evidence>
<keyword evidence="3" id="KW-0805">Transcription regulation</keyword>
<sequence length="500" mass="52085">MSGTTARVSAAALARYVGSVDAAEHPVYRWLAGRIRAGVLDGRLALDATLPSERELATGMDLSRTTVGAAYTLLREQGWISSRRGSGSRLRLPDAPGRATAPPRAPFGPAGIHGWDTPLGADPIDLTTACLPAPADALRTALAGATTRLPRYLAADGYQPFGLRELREAIAERYSRGGAPTTAEQILITNGAQHALSLAVNTLSVVGDRVLVECPTYPVALDALLAGGRVPTTVGLHLPTAPVGGGWDVELVAATLRHSTPRLAYLIPDFQNPTGALMDTATREQILAAARSAGTLVLADESNRDLAFAVDGAMPPSMAALDDGSRVLTLGSMSKAFWGGLRVGWIRSSPASIRRLARARALTDMAGPILDQLIAVELLADPEPGLTVQRARLAAGADALLGALARELPDWRPTRPGGGLCLWVQLPGPFAAELTRQAVGAGVQLAPGSRFGPDGTLESFVRLPITADPARLVEAVRRLTGVAAAAASTPAAQFPAGWLT</sequence>
<evidence type="ECO:0000256" key="1">
    <source>
        <dbReference type="ARBA" id="ARBA00005384"/>
    </source>
</evidence>
<dbReference type="GO" id="GO:0003677">
    <property type="term" value="F:DNA binding"/>
    <property type="evidence" value="ECO:0007669"/>
    <property type="project" value="UniProtKB-KW"/>
</dbReference>
<dbReference type="InterPro" id="IPR036390">
    <property type="entry name" value="WH_DNA-bd_sf"/>
</dbReference>
<dbReference type="PROSITE" id="PS50949">
    <property type="entry name" value="HTH_GNTR"/>
    <property type="match status" value="1"/>
</dbReference>
<dbReference type="Gene3D" id="3.40.640.10">
    <property type="entry name" value="Type I PLP-dependent aspartate aminotransferase-like (Major domain)"/>
    <property type="match status" value="1"/>
</dbReference>
<dbReference type="InterPro" id="IPR015424">
    <property type="entry name" value="PyrdxlP-dep_Trfase"/>
</dbReference>
<dbReference type="AlphaFoldDB" id="A0A938YK16"/>
<dbReference type="SUPFAM" id="SSF53383">
    <property type="entry name" value="PLP-dependent transferases"/>
    <property type="match status" value="1"/>
</dbReference>
<dbReference type="Pfam" id="PF00392">
    <property type="entry name" value="GntR"/>
    <property type="match status" value="1"/>
</dbReference>
<evidence type="ECO:0000313" key="8">
    <source>
        <dbReference type="EMBL" id="MBM9477412.1"/>
    </source>
</evidence>
<comment type="caution">
    <text evidence="8">The sequence shown here is derived from an EMBL/GenBank/DDBJ whole genome shotgun (WGS) entry which is preliminary data.</text>
</comment>